<accession>A0AB39U943</accession>
<dbReference type="InterPro" id="IPR006119">
    <property type="entry name" value="Resolv_N"/>
</dbReference>
<dbReference type="Gene3D" id="1.10.10.60">
    <property type="entry name" value="Homeodomain-like"/>
    <property type="match status" value="1"/>
</dbReference>
<dbReference type="SUPFAM" id="SSF46689">
    <property type="entry name" value="Homeodomain-like"/>
    <property type="match status" value="1"/>
</dbReference>
<protein>
    <submittedName>
        <fullName evidence="2">Helix-turn-helix domain-containing protein</fullName>
    </submittedName>
</protein>
<dbReference type="Pfam" id="PF02796">
    <property type="entry name" value="HTH_7"/>
    <property type="match status" value="1"/>
</dbReference>
<dbReference type="GO" id="GO:0003677">
    <property type="term" value="F:DNA binding"/>
    <property type="evidence" value="ECO:0007669"/>
    <property type="project" value="InterPro"/>
</dbReference>
<evidence type="ECO:0000259" key="1">
    <source>
        <dbReference type="PROSITE" id="PS51736"/>
    </source>
</evidence>
<dbReference type="EMBL" id="CP129674">
    <property type="protein sequence ID" value="XDS45502.1"/>
    <property type="molecule type" value="Genomic_DNA"/>
</dbReference>
<name>A0AB39U943_9BIFI</name>
<dbReference type="InterPro" id="IPR006120">
    <property type="entry name" value="Resolvase_HTH_dom"/>
</dbReference>
<reference evidence="2" key="1">
    <citation type="submission" date="2023-07" db="EMBL/GenBank/DDBJ databases">
        <title>Bifidobacterium aquikefiriaerophilum sp. nov. and Bifidobacterium eccum sp. nov., isolated from water kefir.</title>
        <authorList>
            <person name="Breselge S."/>
            <person name="Bellassi P."/>
            <person name="Barcenilla C."/>
            <person name="Alvarez-Ordonez A."/>
            <person name="Morelli L."/>
            <person name="Cotter P.D."/>
        </authorList>
    </citation>
    <scope>NUCLEOTIDE SEQUENCE</scope>
    <source>
        <strain evidence="2">WK041_4_12</strain>
    </source>
</reference>
<dbReference type="PROSITE" id="PS51736">
    <property type="entry name" value="RECOMBINASES_3"/>
    <property type="match status" value="1"/>
</dbReference>
<feature type="domain" description="Resolvase/invertase-type recombinase catalytic" evidence="1">
    <location>
        <begin position="1"/>
        <end position="24"/>
    </location>
</feature>
<dbReference type="KEGG" id="baqk:QN215_03060"/>
<dbReference type="GO" id="GO:0000150">
    <property type="term" value="F:DNA strand exchange activity"/>
    <property type="evidence" value="ECO:0007669"/>
    <property type="project" value="InterPro"/>
</dbReference>
<dbReference type="AlphaFoldDB" id="A0AB39U943"/>
<proteinExistence type="predicted"/>
<dbReference type="InterPro" id="IPR009057">
    <property type="entry name" value="Homeodomain-like_sf"/>
</dbReference>
<gene>
    <name evidence="2" type="ORF">QN215_03060</name>
</gene>
<evidence type="ECO:0000313" key="2">
    <source>
        <dbReference type="EMBL" id="XDS45502.1"/>
    </source>
</evidence>
<organism evidence="2">
    <name type="scientific">Bifidobacterium aquikefiricola</name>
    <dbReference type="NCBI Taxonomy" id="3059038"/>
    <lineage>
        <taxon>Bacteria</taxon>
        <taxon>Bacillati</taxon>
        <taxon>Actinomycetota</taxon>
        <taxon>Actinomycetes</taxon>
        <taxon>Bifidobacteriales</taxon>
        <taxon>Bifidobacteriaceae</taxon>
        <taxon>Bifidobacterium</taxon>
    </lineage>
</organism>
<sequence length="72" mass="8281">MAQFEHDLIRERTSAGLQTVRARGHLGCRPSKLPEKQRGRIRELYAESSLTVQEIADQYHVSRKTIYSVIKA</sequence>